<dbReference type="PANTHER" id="PTHR36966">
    <property type="entry name" value="REP-ASSOCIATED TYROSINE TRANSPOSASE"/>
    <property type="match status" value="1"/>
</dbReference>
<dbReference type="Pfam" id="PF01797">
    <property type="entry name" value="Y1_Tnp"/>
    <property type="match status" value="1"/>
</dbReference>
<dbReference type="EMBL" id="PEXU01000003">
    <property type="protein sequence ID" value="PIS43071.1"/>
    <property type="molecule type" value="Genomic_DNA"/>
</dbReference>
<dbReference type="SMART" id="SM01321">
    <property type="entry name" value="Y1_Tnp"/>
    <property type="match status" value="1"/>
</dbReference>
<dbReference type="GO" id="GO:0006313">
    <property type="term" value="P:DNA transposition"/>
    <property type="evidence" value="ECO:0007669"/>
    <property type="project" value="InterPro"/>
</dbReference>
<dbReference type="GO" id="GO:0043565">
    <property type="term" value="F:sequence-specific DNA binding"/>
    <property type="evidence" value="ECO:0007669"/>
    <property type="project" value="TreeGrafter"/>
</dbReference>
<organism evidence="2 3">
    <name type="scientific">Candidatus Kerfeldbacteria bacterium CG08_land_8_20_14_0_20_40_16</name>
    <dbReference type="NCBI Taxonomy" id="2014244"/>
    <lineage>
        <taxon>Bacteria</taxon>
        <taxon>Candidatus Kerfeldiibacteriota</taxon>
    </lineage>
</organism>
<comment type="caution">
    <text evidence="2">The sequence shown here is derived from an EMBL/GenBank/DDBJ whole genome shotgun (WGS) entry which is preliminary data.</text>
</comment>
<protein>
    <recommendedName>
        <fullName evidence="1">Transposase IS200-like domain-containing protein</fullName>
    </recommendedName>
</protein>
<accession>A0A2H0YX45</accession>
<name>A0A2H0YX45_9BACT</name>
<dbReference type="AlphaFoldDB" id="A0A2H0YX45"/>
<evidence type="ECO:0000313" key="3">
    <source>
        <dbReference type="Proteomes" id="UP000231542"/>
    </source>
</evidence>
<dbReference type="InterPro" id="IPR002686">
    <property type="entry name" value="Transposase_17"/>
</dbReference>
<dbReference type="InterPro" id="IPR036515">
    <property type="entry name" value="Transposase_17_sf"/>
</dbReference>
<reference evidence="2 3" key="1">
    <citation type="submission" date="2017-09" db="EMBL/GenBank/DDBJ databases">
        <title>Depth-based differentiation of microbial function through sediment-hosted aquifers and enrichment of novel symbionts in the deep terrestrial subsurface.</title>
        <authorList>
            <person name="Probst A.J."/>
            <person name="Ladd B."/>
            <person name="Jarett J.K."/>
            <person name="Geller-Mcgrath D.E."/>
            <person name="Sieber C.M."/>
            <person name="Emerson J.B."/>
            <person name="Anantharaman K."/>
            <person name="Thomas B.C."/>
            <person name="Malmstrom R."/>
            <person name="Stieglmeier M."/>
            <person name="Klingl A."/>
            <person name="Woyke T."/>
            <person name="Ryan C.M."/>
            <person name="Banfield J.F."/>
        </authorList>
    </citation>
    <scope>NUCLEOTIDE SEQUENCE [LARGE SCALE GENOMIC DNA]</scope>
    <source>
        <strain evidence="2">CG08_land_8_20_14_0_20_40_16</strain>
    </source>
</reference>
<evidence type="ECO:0000259" key="1">
    <source>
        <dbReference type="SMART" id="SM01321"/>
    </source>
</evidence>
<gene>
    <name evidence="2" type="ORF">COT24_00215</name>
</gene>
<proteinExistence type="predicted"/>
<dbReference type="InterPro" id="IPR052715">
    <property type="entry name" value="RAYT_transposase"/>
</dbReference>
<sequence length="195" mass="23599">MGFLEKGAFVFIHRNSPKRIYLDGAVYFVTFRTSCGFSYFHEEIFCDIFMENLKLCKRLKEFKLYAYDLLYEHTHLLLRPGERYDISKIMKSLKENVSCDINRVMGTNVSETLAFRLREIGVKKRLDYGKYCKRYLEEYGKGYPEFPPFRWLRSFHEHVIRNEKDFRNHLRYVMYNHLKHGLPEDWKYTSLNNGL</sequence>
<dbReference type="PANTHER" id="PTHR36966:SF1">
    <property type="entry name" value="REP-ASSOCIATED TYROSINE TRANSPOSASE"/>
    <property type="match status" value="1"/>
</dbReference>
<dbReference type="SUPFAM" id="SSF143422">
    <property type="entry name" value="Transposase IS200-like"/>
    <property type="match status" value="1"/>
</dbReference>
<dbReference type="GO" id="GO:0004803">
    <property type="term" value="F:transposase activity"/>
    <property type="evidence" value="ECO:0007669"/>
    <property type="project" value="InterPro"/>
</dbReference>
<dbReference type="Gene3D" id="3.30.70.1290">
    <property type="entry name" value="Transposase IS200-like"/>
    <property type="match status" value="1"/>
</dbReference>
<dbReference type="Proteomes" id="UP000231542">
    <property type="component" value="Unassembled WGS sequence"/>
</dbReference>
<evidence type="ECO:0000313" key="2">
    <source>
        <dbReference type="EMBL" id="PIS43071.1"/>
    </source>
</evidence>
<feature type="domain" description="Transposase IS200-like" evidence="1">
    <location>
        <begin position="22"/>
        <end position="176"/>
    </location>
</feature>